<proteinExistence type="predicted"/>
<dbReference type="Pfam" id="PF12836">
    <property type="entry name" value="HHH_3"/>
    <property type="match status" value="1"/>
</dbReference>
<feature type="domain" description="Helix-hairpin-helix DNA-binding motif class 1" evidence="2">
    <location>
        <begin position="165"/>
        <end position="184"/>
    </location>
</feature>
<feature type="domain" description="Helix-hairpin-helix DNA-binding motif class 1" evidence="2">
    <location>
        <begin position="195"/>
        <end position="214"/>
    </location>
</feature>
<dbReference type="Gene3D" id="1.10.150.280">
    <property type="entry name" value="AF1531-like domain"/>
    <property type="match status" value="1"/>
</dbReference>
<dbReference type="PATRIC" id="fig|92706.3.peg.2384"/>
<dbReference type="HOGENOM" id="CLU_052011_1_1_11"/>
<dbReference type="GO" id="GO:0015627">
    <property type="term" value="C:type II protein secretion system complex"/>
    <property type="evidence" value="ECO:0007669"/>
    <property type="project" value="TreeGrafter"/>
</dbReference>
<reference evidence="3 4" key="1">
    <citation type="submission" date="2015-04" db="EMBL/GenBank/DDBJ databases">
        <title>Complete Genome Sequence of Brevibacterium flavum ATCC 15168.</title>
        <authorList>
            <person name="Ahn J."/>
            <person name="Park G."/>
            <person name="Jeon W."/>
            <person name="Jang Y."/>
            <person name="Jang M."/>
            <person name="Lee H."/>
            <person name="Lee H."/>
        </authorList>
    </citation>
    <scope>NUCLEOTIDE SEQUENCE [LARGE SCALE GENOMIC DNA]</scope>
    <source>
        <strain evidence="3 4">ATCC 15168</strain>
    </source>
</reference>
<evidence type="ECO:0000313" key="4">
    <source>
        <dbReference type="Proteomes" id="UP000034037"/>
    </source>
</evidence>
<evidence type="ECO:0000256" key="1">
    <source>
        <dbReference type="SAM" id="Phobius"/>
    </source>
</evidence>
<dbReference type="PANTHER" id="PTHR21180:SF32">
    <property type="entry name" value="ENDONUCLEASE_EXONUCLEASE_PHOSPHATASE FAMILY DOMAIN-CONTAINING PROTEIN 1"/>
    <property type="match status" value="1"/>
</dbReference>
<dbReference type="NCBIfam" id="TIGR00426">
    <property type="entry name" value="competence protein ComEA helix-hairpin-helix repeat region"/>
    <property type="match status" value="1"/>
</dbReference>
<dbReference type="Proteomes" id="UP000034037">
    <property type="component" value="Chromosome"/>
</dbReference>
<name>A0A0F6Z6W0_9CORY</name>
<dbReference type="RefSeq" id="WP_003859333.1">
    <property type="nucleotide sequence ID" value="NZ_CP011309.1"/>
</dbReference>
<dbReference type="SUPFAM" id="SSF47781">
    <property type="entry name" value="RuvA domain 2-like"/>
    <property type="match status" value="1"/>
</dbReference>
<keyword evidence="1" id="KW-1133">Transmembrane helix</keyword>
<dbReference type="PANTHER" id="PTHR21180">
    <property type="entry name" value="ENDONUCLEASE/EXONUCLEASE/PHOSPHATASE FAMILY DOMAIN-CONTAINING PROTEIN 1"/>
    <property type="match status" value="1"/>
</dbReference>
<protein>
    <submittedName>
        <fullName evidence="3">Transporter</fullName>
    </submittedName>
</protein>
<sequence length="217" mass="22547">MKPDIAARLKGLTQPTGTEDLMRVNYPMPRFQISIKHALIVCIVLVVAFVGWFFTREKPVNPPTMAALAETYQTPAPSSQVVVSVVGHVAKPGLVTLAEGSRVADALAIAGALPDADLTALNLAQLLVDGTQIHVLAIGEAQPISVDAAATSASGLISLNTATVADLVTLPGVGEKTAQAIIDFRESNGGFSTVEDLLQVKGIGPSKFEQISGLVSP</sequence>
<dbReference type="GO" id="GO:0003677">
    <property type="term" value="F:DNA binding"/>
    <property type="evidence" value="ECO:0007669"/>
    <property type="project" value="InterPro"/>
</dbReference>
<keyword evidence="1" id="KW-0472">Membrane</keyword>
<dbReference type="Pfam" id="PF10531">
    <property type="entry name" value="SLBB"/>
    <property type="match status" value="1"/>
</dbReference>
<dbReference type="AlphaFoldDB" id="A0A0F6Z6W0"/>
<keyword evidence="4" id="KW-1185">Reference proteome</keyword>
<dbReference type="InterPro" id="IPR019554">
    <property type="entry name" value="Soluble_ligand-bd"/>
</dbReference>
<dbReference type="GO" id="GO:0015628">
    <property type="term" value="P:protein secretion by the type II secretion system"/>
    <property type="evidence" value="ECO:0007669"/>
    <property type="project" value="TreeGrafter"/>
</dbReference>
<gene>
    <name evidence="3" type="ORF">YH66_11365</name>
</gene>
<dbReference type="InterPro" id="IPR051675">
    <property type="entry name" value="Endo/Exo/Phosphatase_dom_1"/>
</dbReference>
<dbReference type="InterPro" id="IPR003583">
    <property type="entry name" value="Hlx-hairpin-Hlx_DNA-bd_motif"/>
</dbReference>
<dbReference type="SMART" id="SM00278">
    <property type="entry name" value="HhH1"/>
    <property type="match status" value="2"/>
</dbReference>
<accession>A0A0F6Z6W0</accession>
<dbReference type="GO" id="GO:0006281">
    <property type="term" value="P:DNA repair"/>
    <property type="evidence" value="ECO:0007669"/>
    <property type="project" value="InterPro"/>
</dbReference>
<keyword evidence="1" id="KW-0812">Transmembrane</keyword>
<evidence type="ECO:0000313" key="3">
    <source>
        <dbReference type="EMBL" id="AKF28108.1"/>
    </source>
</evidence>
<evidence type="ECO:0000259" key="2">
    <source>
        <dbReference type="SMART" id="SM00278"/>
    </source>
</evidence>
<dbReference type="InterPro" id="IPR004509">
    <property type="entry name" value="Competence_ComEA_HhH"/>
</dbReference>
<organism evidence="3 4">
    <name type="scientific">[Brevibacterium] flavum</name>
    <dbReference type="NCBI Taxonomy" id="92706"/>
    <lineage>
        <taxon>Bacteria</taxon>
        <taxon>Bacillati</taxon>
        <taxon>Actinomycetota</taxon>
        <taxon>Actinomycetes</taxon>
        <taxon>Mycobacteriales</taxon>
        <taxon>Corynebacteriaceae</taxon>
        <taxon>Corynebacterium</taxon>
    </lineage>
</organism>
<feature type="transmembrane region" description="Helical" evidence="1">
    <location>
        <begin position="38"/>
        <end position="55"/>
    </location>
</feature>
<dbReference type="InterPro" id="IPR010994">
    <property type="entry name" value="RuvA_2-like"/>
</dbReference>
<dbReference type="EMBL" id="CP011309">
    <property type="protein sequence ID" value="AKF28108.1"/>
    <property type="molecule type" value="Genomic_DNA"/>
</dbReference>